<dbReference type="NCBIfam" id="NF009154">
    <property type="entry name" value="PRK12497.3-3"/>
    <property type="match status" value="1"/>
</dbReference>
<evidence type="ECO:0000256" key="2">
    <source>
        <dbReference type="HAMAP-Rule" id="MF_00048"/>
    </source>
</evidence>
<dbReference type="PANTHER" id="PTHR34039:SF1">
    <property type="entry name" value="UPF0102 PROTEIN YRAN"/>
    <property type="match status" value="1"/>
</dbReference>
<feature type="region of interest" description="Disordered" evidence="3">
    <location>
        <begin position="107"/>
        <end position="237"/>
    </location>
</feature>
<dbReference type="PANTHER" id="PTHR34039">
    <property type="entry name" value="UPF0102 PROTEIN YRAN"/>
    <property type="match status" value="1"/>
</dbReference>
<comment type="similarity">
    <text evidence="1 2">Belongs to the UPF0102 family.</text>
</comment>
<sequence length="237" mass="25429">MNANTSLGRRGEDAAAHYLNLIGWKVVDRNWRCRLGEIDIVAHDGRAPVVCEVKTRSSDQFGSPFEAITHEKAVRLRRLAWRWAAEHGVPGASIRVDVLCLIPAPNPGARRSDRVIPTQNRSAHARNRGVPAPCGGVPAPRPPGYAGRLAASHPHESRLDEARSTSPRSAADPPSTDRSSTGEPSTGLPDPGWSSTDQPNAGEEPGRPNAGRPGKGRANASLPVVDGFEVEHIREVI</sequence>
<comment type="caution">
    <text evidence="4">The sequence shown here is derived from an EMBL/GenBank/DDBJ whole genome shotgun (WGS) entry which is preliminary data.</text>
</comment>
<dbReference type="AlphaFoldDB" id="A0A939PM22"/>
<organism evidence="4 5">
    <name type="scientific">Actinomadura barringtoniae</name>
    <dbReference type="NCBI Taxonomy" id="1427535"/>
    <lineage>
        <taxon>Bacteria</taxon>
        <taxon>Bacillati</taxon>
        <taxon>Actinomycetota</taxon>
        <taxon>Actinomycetes</taxon>
        <taxon>Streptosporangiales</taxon>
        <taxon>Thermomonosporaceae</taxon>
        <taxon>Actinomadura</taxon>
    </lineage>
</organism>
<name>A0A939PM22_9ACTN</name>
<dbReference type="SUPFAM" id="SSF52980">
    <property type="entry name" value="Restriction endonuclease-like"/>
    <property type="match status" value="1"/>
</dbReference>
<evidence type="ECO:0000313" key="5">
    <source>
        <dbReference type="Proteomes" id="UP000669179"/>
    </source>
</evidence>
<dbReference type="GO" id="GO:0003676">
    <property type="term" value="F:nucleic acid binding"/>
    <property type="evidence" value="ECO:0007669"/>
    <property type="project" value="InterPro"/>
</dbReference>
<feature type="compositionally biased region" description="Low complexity" evidence="3">
    <location>
        <begin position="128"/>
        <end position="138"/>
    </location>
</feature>
<proteinExistence type="inferred from homology"/>
<protein>
    <recommendedName>
        <fullName evidence="2">UPF0102 protein J4573_49985</fullName>
    </recommendedName>
</protein>
<accession>A0A939PM22</accession>
<reference evidence="4" key="1">
    <citation type="submission" date="2021-03" db="EMBL/GenBank/DDBJ databases">
        <authorList>
            <person name="Kanchanasin P."/>
            <person name="Saeng-In P."/>
            <person name="Phongsopitanun W."/>
            <person name="Yuki M."/>
            <person name="Kudo T."/>
            <person name="Ohkuma M."/>
            <person name="Tanasupawat S."/>
        </authorList>
    </citation>
    <scope>NUCLEOTIDE SEQUENCE</scope>
    <source>
        <strain evidence="4">GKU 128</strain>
    </source>
</reference>
<dbReference type="Gene3D" id="3.40.1350.10">
    <property type="match status" value="1"/>
</dbReference>
<evidence type="ECO:0000313" key="4">
    <source>
        <dbReference type="EMBL" id="MBO2455291.1"/>
    </source>
</evidence>
<dbReference type="RefSeq" id="WP_208263520.1">
    <property type="nucleotide sequence ID" value="NZ_JAGEOJ010000035.1"/>
</dbReference>
<dbReference type="InterPro" id="IPR011335">
    <property type="entry name" value="Restrct_endonuc-II-like"/>
</dbReference>
<keyword evidence="5" id="KW-1185">Reference proteome</keyword>
<feature type="compositionally biased region" description="Basic and acidic residues" evidence="3">
    <location>
        <begin position="153"/>
        <end position="163"/>
    </location>
</feature>
<dbReference type="HAMAP" id="MF_00048">
    <property type="entry name" value="UPF0102"/>
    <property type="match status" value="1"/>
</dbReference>
<evidence type="ECO:0000256" key="3">
    <source>
        <dbReference type="SAM" id="MobiDB-lite"/>
    </source>
</evidence>
<gene>
    <name evidence="4" type="ORF">J4573_49985</name>
</gene>
<dbReference type="Pfam" id="PF02021">
    <property type="entry name" value="UPF0102"/>
    <property type="match status" value="1"/>
</dbReference>
<dbReference type="InterPro" id="IPR011856">
    <property type="entry name" value="tRNA_endonuc-like_dom_sf"/>
</dbReference>
<dbReference type="InterPro" id="IPR003509">
    <property type="entry name" value="UPF0102_YraN-like"/>
</dbReference>
<dbReference type="CDD" id="cd20736">
    <property type="entry name" value="PoNe_Nuclease"/>
    <property type="match status" value="1"/>
</dbReference>
<evidence type="ECO:0000256" key="1">
    <source>
        <dbReference type="ARBA" id="ARBA00006738"/>
    </source>
</evidence>
<dbReference type="EMBL" id="JAGEOJ010000035">
    <property type="protein sequence ID" value="MBO2455291.1"/>
    <property type="molecule type" value="Genomic_DNA"/>
</dbReference>
<dbReference type="Proteomes" id="UP000669179">
    <property type="component" value="Unassembled WGS sequence"/>
</dbReference>